<sequence length="122" mass="13457">MIKGKFRWIPPIFWGVLIAILSLIPGGPGNLNFLGIPYFDKVGHFGMYAAWAFLIFIAFTGNRGWSIQKAFWSTVILGTCVGVGLEFVQNMMALGRQFEIWDMVANSCGAFIGAFLGEVDLS</sequence>
<keyword evidence="1" id="KW-1133">Transmembrane helix</keyword>
<dbReference type="PANTHER" id="PTHR28008">
    <property type="entry name" value="DOMAIN PROTEIN, PUTATIVE (AFU_ORTHOLOGUE AFUA_3G10980)-RELATED"/>
    <property type="match status" value="1"/>
</dbReference>
<accession>A0A9D7ST24</accession>
<evidence type="ECO:0000313" key="3">
    <source>
        <dbReference type="EMBL" id="MBK9982638.1"/>
    </source>
</evidence>
<reference evidence="3 4" key="1">
    <citation type="submission" date="2020-10" db="EMBL/GenBank/DDBJ databases">
        <title>Connecting structure to function with the recovery of over 1000 high-quality activated sludge metagenome-assembled genomes encoding full-length rRNA genes using long-read sequencing.</title>
        <authorList>
            <person name="Singleton C.M."/>
            <person name="Petriglieri F."/>
            <person name="Kristensen J.M."/>
            <person name="Kirkegaard R.H."/>
            <person name="Michaelsen T.Y."/>
            <person name="Andersen M.H."/>
            <person name="Karst S.M."/>
            <person name="Dueholm M.S."/>
            <person name="Nielsen P.H."/>
            <person name="Albertsen M."/>
        </authorList>
    </citation>
    <scope>NUCLEOTIDE SEQUENCE [LARGE SCALE GENOMIC DNA]</scope>
    <source>
        <strain evidence="3">Ribe_18-Q3-R11-54_MAXAC.273</strain>
    </source>
</reference>
<feature type="transmembrane region" description="Helical" evidence="1">
    <location>
        <begin position="70"/>
        <end position="88"/>
    </location>
</feature>
<feature type="transmembrane region" description="Helical" evidence="1">
    <location>
        <begin position="45"/>
        <end position="64"/>
    </location>
</feature>
<evidence type="ECO:0000259" key="2">
    <source>
        <dbReference type="Pfam" id="PF04892"/>
    </source>
</evidence>
<comment type="caution">
    <text evidence="3">The sequence shown here is derived from an EMBL/GenBank/DDBJ whole genome shotgun (WGS) entry which is preliminary data.</text>
</comment>
<dbReference type="EMBL" id="JADKGY010000006">
    <property type="protein sequence ID" value="MBK9982638.1"/>
    <property type="molecule type" value="Genomic_DNA"/>
</dbReference>
<dbReference type="PANTHER" id="PTHR28008:SF1">
    <property type="entry name" value="DOMAIN PROTEIN, PUTATIVE (AFU_ORTHOLOGUE AFUA_3G10980)-RELATED"/>
    <property type="match status" value="1"/>
</dbReference>
<name>A0A9D7ST24_9BACT</name>
<keyword evidence="1" id="KW-0812">Transmembrane</keyword>
<evidence type="ECO:0000313" key="4">
    <source>
        <dbReference type="Proteomes" id="UP000808337"/>
    </source>
</evidence>
<protein>
    <submittedName>
        <fullName evidence="3">VanZ family protein</fullName>
    </submittedName>
</protein>
<dbReference type="InterPro" id="IPR006976">
    <property type="entry name" value="VanZ-like"/>
</dbReference>
<proteinExistence type="predicted"/>
<evidence type="ECO:0000256" key="1">
    <source>
        <dbReference type="SAM" id="Phobius"/>
    </source>
</evidence>
<feature type="transmembrane region" description="Helical" evidence="1">
    <location>
        <begin position="12"/>
        <end position="33"/>
    </location>
</feature>
<dbReference type="AlphaFoldDB" id="A0A9D7ST24"/>
<organism evidence="3 4">
    <name type="scientific">Candidatus Opimibacter skivensis</name>
    <dbReference type="NCBI Taxonomy" id="2982028"/>
    <lineage>
        <taxon>Bacteria</taxon>
        <taxon>Pseudomonadati</taxon>
        <taxon>Bacteroidota</taxon>
        <taxon>Saprospiria</taxon>
        <taxon>Saprospirales</taxon>
        <taxon>Saprospiraceae</taxon>
        <taxon>Candidatus Opimibacter</taxon>
    </lineage>
</organism>
<feature type="domain" description="VanZ-like" evidence="2">
    <location>
        <begin position="38"/>
        <end position="116"/>
    </location>
</feature>
<dbReference type="NCBIfam" id="NF037970">
    <property type="entry name" value="vanZ_1"/>
    <property type="match status" value="1"/>
</dbReference>
<dbReference type="Pfam" id="PF04892">
    <property type="entry name" value="VanZ"/>
    <property type="match status" value="1"/>
</dbReference>
<gene>
    <name evidence="3" type="primary">vanZ</name>
    <name evidence="3" type="ORF">IPP15_09450</name>
</gene>
<dbReference type="Proteomes" id="UP000808337">
    <property type="component" value="Unassembled WGS sequence"/>
</dbReference>
<keyword evidence="1" id="KW-0472">Membrane</keyword>